<dbReference type="AlphaFoldDB" id="A0A368R9D1"/>
<organism evidence="2">
    <name type="scientific">Setaria italica</name>
    <name type="common">Foxtail millet</name>
    <name type="synonym">Panicum italicum</name>
    <dbReference type="NCBI Taxonomy" id="4555"/>
    <lineage>
        <taxon>Eukaryota</taxon>
        <taxon>Viridiplantae</taxon>
        <taxon>Streptophyta</taxon>
        <taxon>Embryophyta</taxon>
        <taxon>Tracheophyta</taxon>
        <taxon>Spermatophyta</taxon>
        <taxon>Magnoliopsida</taxon>
        <taxon>Liliopsida</taxon>
        <taxon>Poales</taxon>
        <taxon>Poaceae</taxon>
        <taxon>PACMAD clade</taxon>
        <taxon>Panicoideae</taxon>
        <taxon>Panicodae</taxon>
        <taxon>Paniceae</taxon>
        <taxon>Cenchrinae</taxon>
        <taxon>Setaria</taxon>
    </lineage>
</organism>
<proteinExistence type="predicted"/>
<dbReference type="Pfam" id="PF03478">
    <property type="entry name" value="Beta-prop_KIB1-4"/>
    <property type="match status" value="1"/>
</dbReference>
<name>A0A368R9D1_SETIT</name>
<dbReference type="STRING" id="4555.A0A368R9D1"/>
<dbReference type="PANTHER" id="PTHR44586:SF25">
    <property type="entry name" value="(WILD MALAYSIAN BANANA) HYPOTHETICAL PROTEIN"/>
    <property type="match status" value="1"/>
</dbReference>
<dbReference type="OrthoDB" id="691379at2759"/>
<reference evidence="2" key="1">
    <citation type="journal article" date="2012" name="Nat. Biotechnol.">
        <title>Reference genome sequence of the model plant Setaria.</title>
        <authorList>
            <person name="Bennetzen J.L."/>
            <person name="Schmutz J."/>
            <person name="Wang H."/>
            <person name="Percifield R."/>
            <person name="Hawkins J."/>
            <person name="Pontaroli A.C."/>
            <person name="Estep M."/>
            <person name="Feng L."/>
            <person name="Vaughn J.N."/>
            <person name="Grimwood J."/>
            <person name="Jenkins J."/>
            <person name="Barry K."/>
            <person name="Lindquist E."/>
            <person name="Hellsten U."/>
            <person name="Deshpande S."/>
            <person name="Wang X."/>
            <person name="Wu X."/>
            <person name="Mitros T."/>
            <person name="Triplett J."/>
            <person name="Yang X."/>
            <person name="Ye C.Y."/>
            <person name="Mauro-Herrera M."/>
            <person name="Wang L."/>
            <person name="Li P."/>
            <person name="Sharma M."/>
            <person name="Sharma R."/>
            <person name="Ronald P.C."/>
            <person name="Panaud O."/>
            <person name="Kellogg E.A."/>
            <person name="Brutnell T.P."/>
            <person name="Doust A.N."/>
            <person name="Tuskan G.A."/>
            <person name="Rokhsar D."/>
            <person name="Devos K.M."/>
        </authorList>
    </citation>
    <scope>NUCLEOTIDE SEQUENCE [LARGE SCALE GENOMIC DNA]</scope>
    <source>
        <strain evidence="2">Yugu1</strain>
    </source>
</reference>
<reference evidence="2" key="2">
    <citation type="submission" date="2015-07" db="EMBL/GenBank/DDBJ databases">
        <authorList>
            <person name="Noorani M."/>
        </authorList>
    </citation>
    <scope>NUCLEOTIDE SEQUENCE</scope>
    <source>
        <strain evidence="2">Yugu1</strain>
    </source>
</reference>
<dbReference type="PANTHER" id="PTHR44586">
    <property type="entry name" value="F-BOX DOMAIN CONTAINING PROTEIN, EXPRESSED"/>
    <property type="match status" value="1"/>
</dbReference>
<accession>A0A368R9D1</accession>
<sequence length="146" mass="15808">MLAGSTADPTTADFFSFHDGRSRTASLPEPAIQRRIWIGSAHGWVVTADEECALHLFNPVIGAQLPLPCITTTGFFQALPRTKSGKATGFLFHESSFLAVHWPDRAFKVVERPVGQTRYILVGCRCVSSAKPCPYGTQVVPASTSS</sequence>
<protein>
    <recommendedName>
        <fullName evidence="1">KIB1-4 beta-propeller domain-containing protein</fullName>
    </recommendedName>
</protein>
<evidence type="ECO:0000313" key="2">
    <source>
        <dbReference type="EMBL" id="RCV26678.1"/>
    </source>
</evidence>
<dbReference type="InterPro" id="IPR005174">
    <property type="entry name" value="KIB1-4_b-propeller"/>
</dbReference>
<evidence type="ECO:0000259" key="1">
    <source>
        <dbReference type="Pfam" id="PF03478"/>
    </source>
</evidence>
<gene>
    <name evidence="2" type="ORF">SETIT_5G265300v2</name>
</gene>
<dbReference type="EMBL" id="CM003532">
    <property type="protein sequence ID" value="RCV26678.1"/>
    <property type="molecule type" value="Genomic_DNA"/>
</dbReference>
<feature type="domain" description="KIB1-4 beta-propeller" evidence="1">
    <location>
        <begin position="14"/>
        <end position="117"/>
    </location>
</feature>